<feature type="transmembrane region" description="Helical" evidence="7">
    <location>
        <begin position="12"/>
        <end position="29"/>
    </location>
</feature>
<dbReference type="InterPro" id="IPR037185">
    <property type="entry name" value="EmrE-like"/>
</dbReference>
<feature type="transmembrane region" description="Helical" evidence="7">
    <location>
        <begin position="193"/>
        <end position="213"/>
    </location>
</feature>
<dbReference type="PANTHER" id="PTHR32322:SF18">
    <property type="entry name" value="S-ADENOSYLMETHIONINE_S-ADENOSYLHOMOCYSTEINE TRANSPORTER"/>
    <property type="match status" value="1"/>
</dbReference>
<dbReference type="Pfam" id="PF00892">
    <property type="entry name" value="EamA"/>
    <property type="match status" value="2"/>
</dbReference>
<evidence type="ECO:0000256" key="2">
    <source>
        <dbReference type="ARBA" id="ARBA00007362"/>
    </source>
</evidence>
<reference evidence="9" key="2">
    <citation type="journal article" date="2021" name="PeerJ">
        <title>Extensive microbial diversity within the chicken gut microbiome revealed by metagenomics and culture.</title>
        <authorList>
            <person name="Gilroy R."/>
            <person name="Ravi A."/>
            <person name="Getino M."/>
            <person name="Pursley I."/>
            <person name="Horton D.L."/>
            <person name="Alikhan N.F."/>
            <person name="Baker D."/>
            <person name="Gharbi K."/>
            <person name="Hall N."/>
            <person name="Watson M."/>
            <person name="Adriaenssens E.M."/>
            <person name="Foster-Nyarko E."/>
            <person name="Jarju S."/>
            <person name="Secka A."/>
            <person name="Antonio M."/>
            <person name="Oren A."/>
            <person name="Chaudhuri R.R."/>
            <person name="La Ragione R."/>
            <person name="Hildebrand F."/>
            <person name="Pallen M.J."/>
        </authorList>
    </citation>
    <scope>NUCLEOTIDE SEQUENCE</scope>
    <source>
        <strain evidence="9">USAMLcec3-3695</strain>
    </source>
</reference>
<feature type="transmembrane region" description="Helical" evidence="7">
    <location>
        <begin position="253"/>
        <end position="272"/>
    </location>
</feature>
<feature type="domain" description="EamA" evidence="8">
    <location>
        <begin position="11"/>
        <end position="151"/>
    </location>
</feature>
<evidence type="ECO:0000313" key="9">
    <source>
        <dbReference type="EMBL" id="HIU57476.1"/>
    </source>
</evidence>
<feature type="transmembrane region" description="Helical" evidence="7">
    <location>
        <begin position="219"/>
        <end position="241"/>
    </location>
</feature>
<feature type="transmembrane region" description="Helical" evidence="7">
    <location>
        <begin position="140"/>
        <end position="159"/>
    </location>
</feature>
<keyword evidence="3" id="KW-1003">Cell membrane</keyword>
<feature type="transmembrane region" description="Helical" evidence="7">
    <location>
        <begin position="278"/>
        <end position="295"/>
    </location>
</feature>
<evidence type="ECO:0000256" key="6">
    <source>
        <dbReference type="ARBA" id="ARBA00023136"/>
    </source>
</evidence>
<keyword evidence="5 7" id="KW-1133">Transmembrane helix</keyword>
<dbReference type="InterPro" id="IPR050638">
    <property type="entry name" value="AA-Vitamin_Transporters"/>
</dbReference>
<evidence type="ECO:0000256" key="4">
    <source>
        <dbReference type="ARBA" id="ARBA00022692"/>
    </source>
</evidence>
<keyword evidence="6 7" id="KW-0472">Membrane</keyword>
<dbReference type="Proteomes" id="UP000824109">
    <property type="component" value="Unassembled WGS sequence"/>
</dbReference>
<keyword evidence="4 7" id="KW-0812">Transmembrane</keyword>
<feature type="transmembrane region" description="Helical" evidence="7">
    <location>
        <begin position="165"/>
        <end position="181"/>
    </location>
</feature>
<reference evidence="9" key="1">
    <citation type="submission" date="2020-10" db="EMBL/GenBank/DDBJ databases">
        <authorList>
            <person name="Gilroy R."/>
        </authorList>
    </citation>
    <scope>NUCLEOTIDE SEQUENCE</scope>
    <source>
        <strain evidence="9">USAMLcec3-3695</strain>
    </source>
</reference>
<dbReference type="InterPro" id="IPR000620">
    <property type="entry name" value="EamA_dom"/>
</dbReference>
<comment type="caution">
    <text evidence="9">The sequence shown here is derived from an EMBL/GenBank/DDBJ whole genome shotgun (WGS) entry which is preliminary data.</text>
</comment>
<organism evidence="9 10">
    <name type="scientific">Candidatus Ornithomonoglobus merdipullorum</name>
    <dbReference type="NCBI Taxonomy" id="2840895"/>
    <lineage>
        <taxon>Bacteria</taxon>
        <taxon>Bacillati</taxon>
        <taxon>Bacillota</taxon>
        <taxon>Clostridia</taxon>
        <taxon>Candidatus Ornithomonoglobus</taxon>
    </lineage>
</organism>
<comment type="similarity">
    <text evidence="2">Belongs to the EamA transporter family.</text>
</comment>
<proteinExistence type="inferred from homology"/>
<evidence type="ECO:0000259" key="8">
    <source>
        <dbReference type="Pfam" id="PF00892"/>
    </source>
</evidence>
<feature type="transmembrane region" description="Helical" evidence="7">
    <location>
        <begin position="111"/>
        <end position="128"/>
    </location>
</feature>
<dbReference type="EMBL" id="DVNB01000070">
    <property type="protein sequence ID" value="HIU57476.1"/>
    <property type="molecule type" value="Genomic_DNA"/>
</dbReference>
<feature type="transmembrane region" description="Helical" evidence="7">
    <location>
        <begin position="79"/>
        <end position="99"/>
    </location>
</feature>
<gene>
    <name evidence="9" type="ORF">IAA61_06650</name>
</gene>
<dbReference type="SUPFAM" id="SSF103481">
    <property type="entry name" value="Multidrug resistance efflux transporter EmrE"/>
    <property type="match status" value="2"/>
</dbReference>
<evidence type="ECO:0000256" key="1">
    <source>
        <dbReference type="ARBA" id="ARBA00004651"/>
    </source>
</evidence>
<accession>A0A9D1MC34</accession>
<feature type="domain" description="EamA" evidence="8">
    <location>
        <begin position="163"/>
        <end position="296"/>
    </location>
</feature>
<dbReference type="GO" id="GO:0005886">
    <property type="term" value="C:plasma membrane"/>
    <property type="evidence" value="ECO:0007669"/>
    <property type="project" value="UniProtKB-SubCell"/>
</dbReference>
<dbReference type="AlphaFoldDB" id="A0A9D1MC34"/>
<name>A0A9D1MC34_9FIRM</name>
<comment type="subcellular location">
    <subcellularLocation>
        <location evidence="1">Cell membrane</location>
        <topology evidence="1">Multi-pass membrane protein</topology>
    </subcellularLocation>
</comment>
<feature type="transmembrane region" description="Helical" evidence="7">
    <location>
        <begin position="49"/>
        <end position="67"/>
    </location>
</feature>
<dbReference type="PANTHER" id="PTHR32322">
    <property type="entry name" value="INNER MEMBRANE TRANSPORTER"/>
    <property type="match status" value="1"/>
</dbReference>
<evidence type="ECO:0000256" key="3">
    <source>
        <dbReference type="ARBA" id="ARBA00022475"/>
    </source>
</evidence>
<evidence type="ECO:0000256" key="5">
    <source>
        <dbReference type="ARBA" id="ARBA00022989"/>
    </source>
</evidence>
<evidence type="ECO:0000256" key="7">
    <source>
        <dbReference type="SAM" id="Phobius"/>
    </source>
</evidence>
<sequence>MRKFLDTKHGAVIAAVICNLLWGSAYPGIKIGYELFGITDSVSEKLLFAGLRFILAGIMVLAAAAVSGRRIPVMNKNNAGRIVITGLVYTALQYVFFYIGLSNTTGTNGSIVNSSTTFMALAAGYFFCGEKVGVKKLIGALIGFAGVITVFVSDGISSVSFTGEGFILIAAACFVAGSMLSKRAAADTDAMTVTGYNLLIGGAVLAAAGFIGGGMLGNVSMGGIAVLVYLAFLSAAAFTLWTMLLKSHDVGSISVYNFIIPVSGTILSAVFMREDIFSVKYLISLVLVCLGIVLVNHGSEKTRS</sequence>
<protein>
    <submittedName>
        <fullName evidence="9">DMT family transporter</fullName>
    </submittedName>
</protein>
<evidence type="ECO:0000313" key="10">
    <source>
        <dbReference type="Proteomes" id="UP000824109"/>
    </source>
</evidence>